<protein>
    <recommendedName>
        <fullName evidence="9">ABC transmembrane type-1 domain-containing protein</fullName>
    </recommendedName>
</protein>
<name>A0A7C4E1Z5_CALS0</name>
<feature type="transmembrane region" description="Helical" evidence="8">
    <location>
        <begin position="158"/>
        <end position="184"/>
    </location>
</feature>
<evidence type="ECO:0000256" key="7">
    <source>
        <dbReference type="ARBA" id="ARBA00023136"/>
    </source>
</evidence>
<keyword evidence="7 8" id="KW-0472">Membrane</keyword>
<evidence type="ECO:0000313" key="11">
    <source>
        <dbReference type="EMBL" id="HGN90422.1"/>
    </source>
</evidence>
<keyword evidence="4" id="KW-0997">Cell inner membrane</keyword>
<feature type="domain" description="ABC transmembrane type-1" evidence="9">
    <location>
        <begin position="40"/>
        <end position="227"/>
    </location>
</feature>
<feature type="transmembrane region" description="Helical" evidence="8">
    <location>
        <begin position="105"/>
        <end position="125"/>
    </location>
</feature>
<proteinExistence type="predicted"/>
<dbReference type="PANTHER" id="PTHR43357">
    <property type="entry name" value="INNER MEMBRANE ABC TRANSPORTER PERMEASE PROTEIN YDCV"/>
    <property type="match status" value="1"/>
</dbReference>
<feature type="transmembrane region" description="Helical" evidence="8">
    <location>
        <begin position="204"/>
        <end position="226"/>
    </location>
</feature>
<dbReference type="EMBL" id="DTAD01000048">
    <property type="protein sequence ID" value="HGN90422.1"/>
    <property type="molecule type" value="Genomic_DNA"/>
</dbReference>
<feature type="transmembrane region" description="Helical" evidence="8">
    <location>
        <begin position="39"/>
        <end position="64"/>
    </location>
</feature>
<dbReference type="SUPFAM" id="SSF161098">
    <property type="entry name" value="MetI-like"/>
    <property type="match status" value="1"/>
</dbReference>
<dbReference type="InterPro" id="IPR000515">
    <property type="entry name" value="MetI-like"/>
</dbReference>
<evidence type="ECO:0000256" key="4">
    <source>
        <dbReference type="ARBA" id="ARBA00022519"/>
    </source>
</evidence>
<keyword evidence="6 8" id="KW-1133">Transmembrane helix</keyword>
<dbReference type="EMBL" id="DRXG01000082">
    <property type="protein sequence ID" value="HHN52417.1"/>
    <property type="molecule type" value="Genomic_DNA"/>
</dbReference>
<evidence type="ECO:0000256" key="1">
    <source>
        <dbReference type="ARBA" id="ARBA00004429"/>
    </source>
</evidence>
<keyword evidence="5 8" id="KW-0812">Transmembrane</keyword>
<evidence type="ECO:0000256" key="3">
    <source>
        <dbReference type="ARBA" id="ARBA00022475"/>
    </source>
</evidence>
<dbReference type="GO" id="GO:0005886">
    <property type="term" value="C:plasma membrane"/>
    <property type="evidence" value="ECO:0007669"/>
    <property type="project" value="UniProtKB-SubCell"/>
</dbReference>
<gene>
    <name evidence="12" type="ORF">ENM30_03780</name>
    <name evidence="11" type="ORF">ENT82_04765</name>
    <name evidence="10" type="ORF">ENU43_06210</name>
</gene>
<evidence type="ECO:0000313" key="12">
    <source>
        <dbReference type="EMBL" id="HHN52417.1"/>
    </source>
</evidence>
<evidence type="ECO:0000259" key="9">
    <source>
        <dbReference type="PROSITE" id="PS50928"/>
    </source>
</evidence>
<reference evidence="11" key="1">
    <citation type="journal article" date="2020" name="mSystems">
        <title>Genome- and Community-Level Interaction Insights into Carbon Utilization and Element Cycling Functions of Hydrothermarchaeota in Hydrothermal Sediment.</title>
        <authorList>
            <person name="Zhou Z."/>
            <person name="Liu Y."/>
            <person name="Xu W."/>
            <person name="Pan J."/>
            <person name="Luo Z.H."/>
            <person name="Li M."/>
        </authorList>
    </citation>
    <scope>NUCLEOTIDE SEQUENCE [LARGE SCALE GENOMIC DNA]</scope>
    <source>
        <strain evidence="12">SpSt-1073</strain>
        <strain evidence="11">SpSt-613</strain>
        <strain evidence="10">SpSt-669</strain>
    </source>
</reference>
<evidence type="ECO:0000256" key="5">
    <source>
        <dbReference type="ARBA" id="ARBA00022692"/>
    </source>
</evidence>
<dbReference type="PROSITE" id="PS50928">
    <property type="entry name" value="ABC_TM1"/>
    <property type="match status" value="1"/>
</dbReference>
<keyword evidence="3" id="KW-1003">Cell membrane</keyword>
<accession>A0A7C4E1Z5</accession>
<dbReference type="PANTHER" id="PTHR43357:SF4">
    <property type="entry name" value="INNER MEMBRANE ABC TRANSPORTER PERMEASE PROTEIN YDCV"/>
    <property type="match status" value="1"/>
</dbReference>
<evidence type="ECO:0000256" key="2">
    <source>
        <dbReference type="ARBA" id="ARBA00022448"/>
    </source>
</evidence>
<keyword evidence="2" id="KW-0813">Transport</keyword>
<evidence type="ECO:0000313" key="10">
    <source>
        <dbReference type="EMBL" id="HGL41240.1"/>
    </source>
</evidence>
<organism evidence="11">
    <name type="scientific">Caldiarchaeum subterraneum</name>
    <dbReference type="NCBI Taxonomy" id="311458"/>
    <lineage>
        <taxon>Archaea</taxon>
        <taxon>Nitrososphaerota</taxon>
        <taxon>Candidatus Caldarchaeales</taxon>
        <taxon>Candidatus Caldarchaeaceae</taxon>
        <taxon>Candidatus Caldarchaeum</taxon>
    </lineage>
</organism>
<comment type="caution">
    <text evidence="11">The sequence shown here is derived from an EMBL/GenBank/DDBJ whole genome shotgun (WGS) entry which is preliminary data.</text>
</comment>
<dbReference type="AlphaFoldDB" id="A0A7C4E1Z5"/>
<feature type="transmembrane region" description="Helical" evidence="8">
    <location>
        <begin position="76"/>
        <end position="99"/>
    </location>
</feature>
<feature type="transmembrane region" description="Helical" evidence="8">
    <location>
        <begin position="7"/>
        <end position="27"/>
    </location>
</feature>
<comment type="subcellular location">
    <subcellularLocation>
        <location evidence="1">Cell inner membrane</location>
        <topology evidence="1">Multi-pass membrane protein</topology>
    </subcellularLocation>
</comment>
<dbReference type="InterPro" id="IPR035906">
    <property type="entry name" value="MetI-like_sf"/>
</dbReference>
<dbReference type="Gene3D" id="1.10.3720.10">
    <property type="entry name" value="MetI-like"/>
    <property type="match status" value="1"/>
</dbReference>
<evidence type="ECO:0000256" key="8">
    <source>
        <dbReference type="SAM" id="Phobius"/>
    </source>
</evidence>
<dbReference type="EMBL" id="DTCM01000077">
    <property type="protein sequence ID" value="HGL41240.1"/>
    <property type="molecule type" value="Genomic_DNA"/>
</dbReference>
<sequence length="231" mass="24776">MKNPLKIIVLAAAIMYIAVLFLPPLLYQRLTLPPDPYTSIVNTALAASIASLLAFPLAVLLGFYVSARGLAVVLPFLMFATAIPHTAIGLMVLPLFLALNIVDTWLAVIITMMIVSLPLGVGSVASGLSATVKALDEFLSVLGVGELRNIWIHMRAMGLGWAVSFMLMWLRAFSELGALLIVSYRPSTVGVYMFELFQTGGAEAAVPYAIIVATLGMVFSGLLYIISWRGG</sequence>
<dbReference type="GO" id="GO:0055085">
    <property type="term" value="P:transmembrane transport"/>
    <property type="evidence" value="ECO:0007669"/>
    <property type="project" value="InterPro"/>
</dbReference>
<evidence type="ECO:0000256" key="6">
    <source>
        <dbReference type="ARBA" id="ARBA00022989"/>
    </source>
</evidence>